<dbReference type="InterPro" id="IPR016181">
    <property type="entry name" value="Acyl_CoA_acyltransferase"/>
</dbReference>
<gene>
    <name evidence="4" type="ORF">GCM10007094_06040</name>
</gene>
<reference evidence="5" key="1">
    <citation type="journal article" date="2019" name="Int. J. Syst. Evol. Microbiol.">
        <title>The Global Catalogue of Microorganisms (GCM) 10K type strain sequencing project: providing services to taxonomists for standard genome sequencing and annotation.</title>
        <authorList>
            <consortium name="The Broad Institute Genomics Platform"/>
            <consortium name="The Broad Institute Genome Sequencing Center for Infectious Disease"/>
            <person name="Wu L."/>
            <person name="Ma J."/>
        </authorList>
    </citation>
    <scope>NUCLEOTIDE SEQUENCE [LARGE SCALE GENOMIC DNA]</scope>
    <source>
        <strain evidence="5">KCTC 12861</strain>
    </source>
</reference>
<evidence type="ECO:0000313" key="4">
    <source>
        <dbReference type="EMBL" id="GHB20797.1"/>
    </source>
</evidence>
<dbReference type="PROSITE" id="PS51186">
    <property type="entry name" value="GNAT"/>
    <property type="match status" value="3"/>
</dbReference>
<accession>A0ABQ3E1V5</accession>
<dbReference type="EMBL" id="BMXE01000001">
    <property type="protein sequence ID" value="GHB20797.1"/>
    <property type="molecule type" value="Genomic_DNA"/>
</dbReference>
<dbReference type="CDD" id="cd04301">
    <property type="entry name" value="NAT_SF"/>
    <property type="match status" value="3"/>
</dbReference>
<feature type="domain" description="N-acetyltransferase" evidence="3">
    <location>
        <begin position="107"/>
        <end position="251"/>
    </location>
</feature>
<dbReference type="Pfam" id="PF13508">
    <property type="entry name" value="Acetyltransf_7"/>
    <property type="match status" value="1"/>
</dbReference>
<dbReference type="InterPro" id="IPR050832">
    <property type="entry name" value="Bact_Acetyltransf"/>
</dbReference>
<dbReference type="PANTHER" id="PTHR43877:SF2">
    <property type="entry name" value="AMINOALKYLPHOSPHONATE N-ACETYLTRANSFERASE-RELATED"/>
    <property type="match status" value="1"/>
</dbReference>
<dbReference type="Proteomes" id="UP000637980">
    <property type="component" value="Unassembled WGS sequence"/>
</dbReference>
<keyword evidence="1" id="KW-0808">Transferase</keyword>
<dbReference type="RefSeq" id="WP_189435235.1">
    <property type="nucleotide sequence ID" value="NZ_BMXE01000001.1"/>
</dbReference>
<dbReference type="Gene3D" id="3.40.630.30">
    <property type="match status" value="4"/>
</dbReference>
<sequence>MPKVIGVPFITYAAEPDDADLLANIYVTSTHDSRKALGHSNPDGLRRSFLQSFNPAQTFKLVRGCKTIGFYTLLEQLDHVERGQLWLLPEEQGEDVGTAAIKQALSFILKRAEPEDIEQLADLRDEAMKDEWAANGLTDYALARRHFFEDYKPEATWKIEQDGELLGFAAIHEYDEFIHLDMIYLLPAAQGQGIGSQILQNLKEHAQQVGKPIRLGALRISNSNRFYKSHGFHFTHNVDFNNYYEYAPQVPSERASGRLEQAKAEDFDLLADLRQHAMKDNMEANGLFDHALYRQYFKNSFDPASTWKITENEEVLGFYVLWNKPDHLYLERLYFLPKAQGRGIGAEVLTHLKQQATQQNKPIKLEVLPKSRANAFYQHNGFTLLEEREDENVYEWKLSQLTDTCGDFAVDAADKSDFNLLADIRQEAMQEEWAANGMFDHSAYGREFEKTFDPAFTRKITLQGKTVGFYVLWERDDHLYLERLYIQVNVQSRGIGSGVLTYLKKYAEEQRKSITLETFPESWVNDFYLRNGFRLIKASSNEKRYDFVPASVEAPA</sequence>
<evidence type="ECO:0000259" key="3">
    <source>
        <dbReference type="PROSITE" id="PS51186"/>
    </source>
</evidence>
<dbReference type="PANTHER" id="PTHR43877">
    <property type="entry name" value="AMINOALKYLPHOSPHONATE N-ACETYLTRANSFERASE-RELATED-RELATED"/>
    <property type="match status" value="1"/>
</dbReference>
<evidence type="ECO:0000313" key="5">
    <source>
        <dbReference type="Proteomes" id="UP000637980"/>
    </source>
</evidence>
<proteinExistence type="predicted"/>
<name>A0ABQ3E1V5_9HYPH</name>
<dbReference type="Pfam" id="PF00583">
    <property type="entry name" value="Acetyltransf_1"/>
    <property type="match status" value="2"/>
</dbReference>
<comment type="caution">
    <text evidence="4">The sequence shown here is derived from an EMBL/GenBank/DDBJ whole genome shotgun (WGS) entry which is preliminary data.</text>
</comment>
<keyword evidence="5" id="KW-1185">Reference proteome</keyword>
<feature type="domain" description="N-acetyltransferase" evidence="3">
    <location>
        <begin position="257"/>
        <end position="399"/>
    </location>
</feature>
<dbReference type="InterPro" id="IPR000182">
    <property type="entry name" value="GNAT_dom"/>
</dbReference>
<evidence type="ECO:0000256" key="2">
    <source>
        <dbReference type="ARBA" id="ARBA00023315"/>
    </source>
</evidence>
<evidence type="ECO:0000256" key="1">
    <source>
        <dbReference type="ARBA" id="ARBA00022679"/>
    </source>
</evidence>
<organism evidence="4 5">
    <name type="scientific">Pseudovibrio japonicus</name>
    <dbReference type="NCBI Taxonomy" id="366534"/>
    <lineage>
        <taxon>Bacteria</taxon>
        <taxon>Pseudomonadati</taxon>
        <taxon>Pseudomonadota</taxon>
        <taxon>Alphaproteobacteria</taxon>
        <taxon>Hyphomicrobiales</taxon>
        <taxon>Stappiaceae</taxon>
        <taxon>Pseudovibrio</taxon>
    </lineage>
</organism>
<dbReference type="SUPFAM" id="SSF55729">
    <property type="entry name" value="Acyl-CoA N-acyltransferases (Nat)"/>
    <property type="match status" value="4"/>
</dbReference>
<feature type="domain" description="N-acetyltransferase" evidence="3">
    <location>
        <begin position="408"/>
        <end position="555"/>
    </location>
</feature>
<protein>
    <recommendedName>
        <fullName evidence="3">N-acetyltransferase domain-containing protein</fullName>
    </recommendedName>
</protein>
<keyword evidence="2" id="KW-0012">Acyltransferase</keyword>